<evidence type="ECO:0000313" key="2">
    <source>
        <dbReference type="EMBL" id="KAF7728809.1"/>
    </source>
</evidence>
<keyword evidence="3" id="KW-1185">Reference proteome</keyword>
<dbReference type="InterPro" id="IPR013640">
    <property type="entry name" value="Vfa1"/>
</dbReference>
<feature type="region of interest" description="Disordered" evidence="1">
    <location>
        <begin position="62"/>
        <end position="163"/>
    </location>
</feature>
<sequence>MTQTSRLQNLYVARLAAQERPCFVCSKFTSVVLTSADNSNSDWFYICRSHLGDANFCSQFGRPNSPQAKRSTARPQQELSKDQKRESDSMSDLMASIGSAWKSWRGKSETDDKEKKEENGEDKKKEGGEEANKKESEQPKNRSEAEEQRASTEIVESPVVRPQQAPRFILHRDYFYLRQREQLKKIQKKEAAEKLGSIQFPEVPKNRPGH</sequence>
<dbReference type="GO" id="GO:0005768">
    <property type="term" value="C:endosome"/>
    <property type="evidence" value="ECO:0007669"/>
    <property type="project" value="TreeGrafter"/>
</dbReference>
<protein>
    <recommendedName>
        <fullName evidence="4">VPS4-associated protein 1</fullName>
    </recommendedName>
</protein>
<evidence type="ECO:0008006" key="4">
    <source>
        <dbReference type="Google" id="ProtNLM"/>
    </source>
</evidence>
<evidence type="ECO:0000313" key="3">
    <source>
        <dbReference type="Proteomes" id="UP000605846"/>
    </source>
</evidence>
<dbReference type="PANTHER" id="PTHR28218:SF1">
    <property type="entry name" value="VPS4-ASSOCIATED PROTEIN 1"/>
    <property type="match status" value="1"/>
</dbReference>
<organism evidence="2 3">
    <name type="scientific">Apophysomyces ossiformis</name>
    <dbReference type="NCBI Taxonomy" id="679940"/>
    <lineage>
        <taxon>Eukaryota</taxon>
        <taxon>Fungi</taxon>
        <taxon>Fungi incertae sedis</taxon>
        <taxon>Mucoromycota</taxon>
        <taxon>Mucoromycotina</taxon>
        <taxon>Mucoromycetes</taxon>
        <taxon>Mucorales</taxon>
        <taxon>Mucorineae</taxon>
        <taxon>Mucoraceae</taxon>
        <taxon>Apophysomyces</taxon>
    </lineage>
</organism>
<dbReference type="GO" id="GO:0007034">
    <property type="term" value="P:vacuolar transport"/>
    <property type="evidence" value="ECO:0007669"/>
    <property type="project" value="TreeGrafter"/>
</dbReference>
<dbReference type="AlphaFoldDB" id="A0A8H7BW67"/>
<feature type="compositionally biased region" description="Polar residues" evidence="1">
    <location>
        <begin position="62"/>
        <end position="78"/>
    </location>
</feature>
<dbReference type="Pfam" id="PF08432">
    <property type="entry name" value="Vfa1"/>
    <property type="match status" value="1"/>
</dbReference>
<dbReference type="Proteomes" id="UP000605846">
    <property type="component" value="Unassembled WGS sequence"/>
</dbReference>
<reference evidence="2" key="1">
    <citation type="submission" date="2020-01" db="EMBL/GenBank/DDBJ databases">
        <title>Genome Sequencing of Three Apophysomyces-Like Fungal Strains Confirms a Novel Fungal Genus in the Mucoromycota with divergent Burkholderia-like Endosymbiotic Bacteria.</title>
        <authorList>
            <person name="Stajich J.E."/>
            <person name="Macias A.M."/>
            <person name="Carter-House D."/>
            <person name="Lovett B."/>
            <person name="Kasson L.R."/>
            <person name="Berry K."/>
            <person name="Grigoriev I."/>
            <person name="Chang Y."/>
            <person name="Spatafora J."/>
            <person name="Kasson M.T."/>
        </authorList>
    </citation>
    <scope>NUCLEOTIDE SEQUENCE</scope>
    <source>
        <strain evidence="2">NRRL A-21654</strain>
    </source>
</reference>
<feature type="compositionally biased region" description="Basic and acidic residues" evidence="1">
    <location>
        <begin position="79"/>
        <end position="88"/>
    </location>
</feature>
<dbReference type="PANTHER" id="PTHR28218">
    <property type="entry name" value="VPS4-ASSOCIATED PROTEIN 1"/>
    <property type="match status" value="1"/>
</dbReference>
<gene>
    <name evidence="2" type="ORF">EC973_005435</name>
</gene>
<proteinExistence type="predicted"/>
<accession>A0A8H7BW67</accession>
<name>A0A8H7BW67_9FUNG</name>
<dbReference type="EMBL" id="JABAYA010000031">
    <property type="protein sequence ID" value="KAF7728809.1"/>
    <property type="molecule type" value="Genomic_DNA"/>
</dbReference>
<dbReference type="OrthoDB" id="2158714at2759"/>
<comment type="caution">
    <text evidence="2">The sequence shown here is derived from an EMBL/GenBank/DDBJ whole genome shotgun (WGS) entry which is preliminary data.</text>
</comment>
<feature type="compositionally biased region" description="Basic and acidic residues" evidence="1">
    <location>
        <begin position="106"/>
        <end position="150"/>
    </location>
</feature>
<evidence type="ECO:0000256" key="1">
    <source>
        <dbReference type="SAM" id="MobiDB-lite"/>
    </source>
</evidence>